<feature type="region of interest" description="Disordered" evidence="1">
    <location>
        <begin position="131"/>
        <end position="175"/>
    </location>
</feature>
<feature type="region of interest" description="Disordered" evidence="1">
    <location>
        <begin position="1"/>
        <end position="21"/>
    </location>
</feature>
<evidence type="ECO:0000313" key="2">
    <source>
        <dbReference type="EMBL" id="GFO29585.1"/>
    </source>
</evidence>
<organism evidence="2 3">
    <name type="scientific">Plakobranchus ocellatus</name>
    <dbReference type="NCBI Taxonomy" id="259542"/>
    <lineage>
        <taxon>Eukaryota</taxon>
        <taxon>Metazoa</taxon>
        <taxon>Spiralia</taxon>
        <taxon>Lophotrochozoa</taxon>
        <taxon>Mollusca</taxon>
        <taxon>Gastropoda</taxon>
        <taxon>Heterobranchia</taxon>
        <taxon>Euthyneura</taxon>
        <taxon>Panpulmonata</taxon>
        <taxon>Sacoglossa</taxon>
        <taxon>Placobranchoidea</taxon>
        <taxon>Plakobranchidae</taxon>
        <taxon>Plakobranchus</taxon>
    </lineage>
</organism>
<dbReference type="AlphaFoldDB" id="A0AAV4CD56"/>
<reference evidence="2 3" key="1">
    <citation type="journal article" date="2021" name="Elife">
        <title>Chloroplast acquisition without the gene transfer in kleptoplastic sea slugs, Plakobranchus ocellatus.</title>
        <authorList>
            <person name="Maeda T."/>
            <person name="Takahashi S."/>
            <person name="Yoshida T."/>
            <person name="Shimamura S."/>
            <person name="Takaki Y."/>
            <person name="Nagai Y."/>
            <person name="Toyoda A."/>
            <person name="Suzuki Y."/>
            <person name="Arimoto A."/>
            <person name="Ishii H."/>
            <person name="Satoh N."/>
            <person name="Nishiyama T."/>
            <person name="Hasebe M."/>
            <person name="Maruyama T."/>
            <person name="Minagawa J."/>
            <person name="Obokata J."/>
            <person name="Shigenobu S."/>
        </authorList>
    </citation>
    <scope>NUCLEOTIDE SEQUENCE [LARGE SCALE GENOMIC DNA]</scope>
</reference>
<dbReference type="Proteomes" id="UP000735302">
    <property type="component" value="Unassembled WGS sequence"/>
</dbReference>
<evidence type="ECO:0000313" key="3">
    <source>
        <dbReference type="Proteomes" id="UP000735302"/>
    </source>
</evidence>
<sequence>MKNISRSKHRASAIQKHPHHRSEIFSCSAAVNGRVPDNIPTLKINPKPAIPAKARQGLQARQQEQKVFFDKCTKPYKQDFKKADIVKAQIKGKWIEGKIHDKHRTRSYWINTVSDQAIYTRSTRFIRHNKIAGSTSSGKQHLVHSDNDKLNPNSHLNKDKLTQSKHSGSPTPPLL</sequence>
<keyword evidence="3" id="KW-1185">Reference proteome</keyword>
<evidence type="ECO:0000256" key="1">
    <source>
        <dbReference type="SAM" id="MobiDB-lite"/>
    </source>
</evidence>
<name>A0AAV4CD56_9GAST</name>
<feature type="compositionally biased region" description="Basic residues" evidence="1">
    <location>
        <begin position="1"/>
        <end position="20"/>
    </location>
</feature>
<proteinExistence type="predicted"/>
<protein>
    <submittedName>
        <fullName evidence="2">Uncharacterized protein</fullName>
    </submittedName>
</protein>
<gene>
    <name evidence="2" type="ORF">PoB_005609000</name>
</gene>
<comment type="caution">
    <text evidence="2">The sequence shown here is derived from an EMBL/GenBank/DDBJ whole genome shotgun (WGS) entry which is preliminary data.</text>
</comment>
<dbReference type="EMBL" id="BLXT01006176">
    <property type="protein sequence ID" value="GFO29585.1"/>
    <property type="molecule type" value="Genomic_DNA"/>
</dbReference>
<accession>A0AAV4CD56</accession>